<name>A0A1H2TWP4_9PSEU</name>
<evidence type="ECO:0000256" key="1">
    <source>
        <dbReference type="SAM" id="MobiDB-lite"/>
    </source>
</evidence>
<protein>
    <recommendedName>
        <fullName evidence="4">Alkylhydroperoxidase family enzyme, contains CxxC motif</fullName>
    </recommendedName>
</protein>
<proteinExistence type="predicted"/>
<dbReference type="Proteomes" id="UP000199529">
    <property type="component" value="Unassembled WGS sequence"/>
</dbReference>
<reference evidence="3" key="1">
    <citation type="submission" date="2016-10" db="EMBL/GenBank/DDBJ databases">
        <authorList>
            <person name="Varghese N."/>
            <person name="Submissions S."/>
        </authorList>
    </citation>
    <scope>NUCLEOTIDE SEQUENCE [LARGE SCALE GENOMIC DNA]</scope>
    <source>
        <strain evidence="3">CGMCC 4.3530</strain>
    </source>
</reference>
<feature type="region of interest" description="Disordered" evidence="1">
    <location>
        <begin position="1"/>
        <end position="20"/>
    </location>
</feature>
<evidence type="ECO:0000313" key="2">
    <source>
        <dbReference type="EMBL" id="SDW48353.1"/>
    </source>
</evidence>
<sequence length="92" mass="10151">MGLSAEQLADTTEPRPSAETWSEADLALLAAVDQLDATASLDDAMWARLRDRYSDPQLVELVVLIGWYRTIGYLCNALDLEPESWATPWPGG</sequence>
<dbReference type="STRING" id="418495.SAMN05216215_1003254"/>
<dbReference type="AlphaFoldDB" id="A0A1H2TWP4"/>
<dbReference type="PANTHER" id="PTHR34846">
    <property type="entry name" value="4-CARBOXYMUCONOLACTONE DECARBOXYLASE FAMILY PROTEIN (AFU_ORTHOLOGUE AFUA_6G11590)"/>
    <property type="match status" value="1"/>
</dbReference>
<dbReference type="OrthoDB" id="4704294at2"/>
<gene>
    <name evidence="2" type="ORF">SAMN05216215_1003254</name>
</gene>
<dbReference type="SUPFAM" id="SSF69118">
    <property type="entry name" value="AhpD-like"/>
    <property type="match status" value="1"/>
</dbReference>
<dbReference type="PANTHER" id="PTHR34846:SF5">
    <property type="entry name" value="CARBOXYMUCONOLACTONE DECARBOXYLASE-LIKE DOMAIN-CONTAINING PROTEIN"/>
    <property type="match status" value="1"/>
</dbReference>
<dbReference type="RefSeq" id="WP_093261579.1">
    <property type="nucleotide sequence ID" value="NZ_FNOK01000003.1"/>
</dbReference>
<evidence type="ECO:0008006" key="4">
    <source>
        <dbReference type="Google" id="ProtNLM"/>
    </source>
</evidence>
<dbReference type="InterPro" id="IPR029032">
    <property type="entry name" value="AhpD-like"/>
</dbReference>
<evidence type="ECO:0000313" key="3">
    <source>
        <dbReference type="Proteomes" id="UP000199529"/>
    </source>
</evidence>
<dbReference type="EMBL" id="FNOK01000003">
    <property type="protein sequence ID" value="SDW48353.1"/>
    <property type="molecule type" value="Genomic_DNA"/>
</dbReference>
<accession>A0A1H2TWP4</accession>
<organism evidence="2 3">
    <name type="scientific">Saccharopolyspora shandongensis</name>
    <dbReference type="NCBI Taxonomy" id="418495"/>
    <lineage>
        <taxon>Bacteria</taxon>
        <taxon>Bacillati</taxon>
        <taxon>Actinomycetota</taxon>
        <taxon>Actinomycetes</taxon>
        <taxon>Pseudonocardiales</taxon>
        <taxon>Pseudonocardiaceae</taxon>
        <taxon>Saccharopolyspora</taxon>
    </lineage>
</organism>
<keyword evidence="3" id="KW-1185">Reference proteome</keyword>
<dbReference type="Gene3D" id="1.20.1290.10">
    <property type="entry name" value="AhpD-like"/>
    <property type="match status" value="1"/>
</dbReference>